<dbReference type="InterPro" id="IPR014730">
    <property type="entry name" value="ETF_a/b_N"/>
</dbReference>
<dbReference type="PATRIC" id="fig|1855411.3.peg.1826"/>
<feature type="domain" description="Electron transfer flavoprotein alpha/beta-subunit N-terminal" evidence="2">
    <location>
        <begin position="4"/>
        <end position="188"/>
    </location>
</feature>
<accession>A0A1D8S6J5</accession>
<dbReference type="InterPro" id="IPR001308">
    <property type="entry name" value="ETF_a/FixB"/>
</dbReference>
<evidence type="ECO:0000313" key="4">
    <source>
        <dbReference type="EMBL" id="APE96318.1"/>
    </source>
</evidence>
<evidence type="ECO:0000313" key="6">
    <source>
        <dbReference type="Proteomes" id="UP000186165"/>
    </source>
</evidence>
<dbReference type="STRING" id="1873524.HSR6_1885"/>
<dbReference type="SUPFAM" id="SSF52402">
    <property type="entry name" value="Adenine nucleotide alpha hydrolases-like"/>
    <property type="match status" value="1"/>
</dbReference>
<dbReference type="GO" id="GO:0050660">
    <property type="term" value="F:flavin adenine dinucleotide binding"/>
    <property type="evidence" value="ECO:0007669"/>
    <property type="project" value="InterPro"/>
</dbReference>
<organism evidence="3 5">
    <name type="scientific">Halodesulfurarchaeum formicicum</name>
    <dbReference type="NCBI Taxonomy" id="1873524"/>
    <lineage>
        <taxon>Archaea</taxon>
        <taxon>Methanobacteriati</taxon>
        <taxon>Methanobacteriota</taxon>
        <taxon>Stenosarchaea group</taxon>
        <taxon>Halobacteria</taxon>
        <taxon>Halobacteriales</taxon>
        <taxon>Halobacteriaceae</taxon>
        <taxon>Halodesulfurarchaeum</taxon>
    </lineage>
</organism>
<reference evidence="4" key="3">
    <citation type="journal article" date="2017" name="ISME J.">
        <title>Discovery of anaerobic lithoheterotrophic haloarchaea, ubiquitous in hypersaline habitats.</title>
        <authorList>
            <person name="Sorokin D.Y."/>
            <person name="Messina E."/>
            <person name="Smedile F."/>
            <person name="Roman P."/>
            <person name="Damste J.S.S."/>
            <person name="Ciordia S."/>
            <person name="Mena M.C."/>
            <person name="Ferrer M."/>
            <person name="Golyshin P.N."/>
            <person name="Kublanov I.V."/>
            <person name="Samarov N.I."/>
            <person name="Toshchakov S.V."/>
            <person name="La Cono V."/>
            <person name="Yakimov M.M."/>
        </authorList>
    </citation>
    <scope>NUCLEOTIDE SEQUENCE</scope>
    <source>
        <strain evidence="4">HSR6</strain>
    </source>
</reference>
<dbReference type="Pfam" id="PF01012">
    <property type="entry name" value="ETF"/>
    <property type="match status" value="1"/>
</dbReference>
<dbReference type="KEGG" id="hhsr:HSR6_1885"/>
<dbReference type="GeneID" id="30418419"/>
<dbReference type="SMART" id="SM00893">
    <property type="entry name" value="ETF"/>
    <property type="match status" value="1"/>
</dbReference>
<dbReference type="InterPro" id="IPR014729">
    <property type="entry name" value="Rossmann-like_a/b/a_fold"/>
</dbReference>
<dbReference type="InterPro" id="IPR033947">
    <property type="entry name" value="ETF_alpha_N"/>
</dbReference>
<dbReference type="InterPro" id="IPR029035">
    <property type="entry name" value="DHS-like_NAD/FAD-binding_dom"/>
</dbReference>
<dbReference type="CDD" id="cd01715">
    <property type="entry name" value="ETF_alpha"/>
    <property type="match status" value="1"/>
</dbReference>
<dbReference type="PIRSF" id="PIRSF000089">
    <property type="entry name" value="Electra_flavoP_a"/>
    <property type="match status" value="1"/>
</dbReference>
<dbReference type="OrthoDB" id="307696at2157"/>
<proteinExistence type="inferred from homology"/>
<gene>
    <name evidence="3" type="primary">fixB</name>
    <name evidence="4" type="ORF">HSR6_1885</name>
    <name evidence="3" type="ORF">HTSR_1816</name>
</gene>
<reference evidence="6" key="2">
    <citation type="submission" date="2016-08" db="EMBL/GenBank/DDBJ databases">
        <title>Discovery of first anaerobic lithoheterotrophic haloarchae widely represented in hypersaline habitats.</title>
        <authorList>
            <person name="Sorokin D.Y."/>
            <person name="Kublanov I.V."/>
            <person name="Roman P."/>
            <person name="Sinninghe Damste J.S."/>
            <person name="Golyshin P.N."/>
            <person name="Rojo D."/>
            <person name="Ciordia S."/>
            <person name="Mena Md.C."/>
            <person name="Ferrer M."/>
            <person name="Smedile F."/>
            <person name="Messina E."/>
            <person name="La Cono V."/>
            <person name="Yakimov M.M."/>
        </authorList>
    </citation>
    <scope>NUCLEOTIDE SEQUENCE [LARGE SCALE GENOMIC DNA]</scope>
    <source>
        <strain evidence="6">HSR6</strain>
    </source>
</reference>
<dbReference type="Proteomes" id="UP000185608">
    <property type="component" value="Chromosome"/>
</dbReference>
<name>A0A1D8S6J5_9EURY</name>
<keyword evidence="6" id="KW-1185">Reference proteome</keyword>
<evidence type="ECO:0000313" key="5">
    <source>
        <dbReference type="Proteomes" id="UP000185608"/>
    </source>
</evidence>
<dbReference type="EMBL" id="CP016804">
    <property type="protein sequence ID" value="APE96318.1"/>
    <property type="molecule type" value="Genomic_DNA"/>
</dbReference>
<dbReference type="RefSeq" id="WP_070365639.1">
    <property type="nucleotide sequence ID" value="NZ_CP016070.1"/>
</dbReference>
<dbReference type="GO" id="GO:0033539">
    <property type="term" value="P:fatty acid beta-oxidation using acyl-CoA dehydrogenase"/>
    <property type="evidence" value="ECO:0007669"/>
    <property type="project" value="TreeGrafter"/>
</dbReference>
<evidence type="ECO:0000256" key="1">
    <source>
        <dbReference type="ARBA" id="ARBA00005817"/>
    </source>
</evidence>
<protein>
    <submittedName>
        <fullName evidence="3">Electron transfer flavoprotein alpha subunit</fullName>
    </submittedName>
</protein>
<dbReference type="Pfam" id="PF00766">
    <property type="entry name" value="ETF_alpha"/>
    <property type="match status" value="1"/>
</dbReference>
<dbReference type="PANTHER" id="PTHR43153:SF1">
    <property type="entry name" value="ELECTRON TRANSFER FLAVOPROTEIN SUBUNIT ALPHA, MITOCHONDRIAL"/>
    <property type="match status" value="1"/>
</dbReference>
<evidence type="ECO:0000259" key="2">
    <source>
        <dbReference type="SMART" id="SM00893"/>
    </source>
</evidence>
<dbReference type="EMBL" id="CP016070">
    <property type="protein sequence ID" value="AOW80982.1"/>
    <property type="molecule type" value="Genomic_DNA"/>
</dbReference>
<dbReference type="Proteomes" id="UP000186165">
    <property type="component" value="Chromosome"/>
</dbReference>
<dbReference type="Gene3D" id="3.40.50.620">
    <property type="entry name" value="HUPs"/>
    <property type="match status" value="1"/>
</dbReference>
<dbReference type="GO" id="GO:0009055">
    <property type="term" value="F:electron transfer activity"/>
    <property type="evidence" value="ECO:0007669"/>
    <property type="project" value="InterPro"/>
</dbReference>
<accession>A0A1J1ADU9</accession>
<evidence type="ECO:0000313" key="3">
    <source>
        <dbReference type="EMBL" id="AOW80982.1"/>
    </source>
</evidence>
<dbReference type="AlphaFoldDB" id="A0A1D8S6J5"/>
<dbReference type="Gene3D" id="3.40.50.1220">
    <property type="entry name" value="TPP-binding domain"/>
    <property type="match status" value="1"/>
</dbReference>
<reference evidence="3 5" key="1">
    <citation type="submission" date="2016-06" db="EMBL/GenBank/DDBJ databases">
        <title>Discovery of anaerobic lithoheterotrophic haloarchaeon capable of sulfur respiration by hydrogen and formate.</title>
        <authorList>
            <person name="Sorokin D.Y."/>
            <person name="Kublanov I.V."/>
            <person name="Roman P."/>
            <person name="Sinninghe Damste J.S."/>
            <person name="Golyshin P.N."/>
            <person name="Rojo D."/>
            <person name="Ciordia S."/>
            <person name="Mena Md.C."/>
            <person name="Ferrer M."/>
            <person name="Smedile F."/>
            <person name="Messina E."/>
            <person name="La Cono V."/>
            <person name="Yakimov M.M."/>
        </authorList>
    </citation>
    <scope>NUCLEOTIDE SEQUENCE [LARGE SCALE GENOMIC DNA]</scope>
    <source>
        <strain evidence="3 5">HTSR1</strain>
    </source>
</reference>
<dbReference type="SUPFAM" id="SSF52467">
    <property type="entry name" value="DHS-like NAD/FAD-binding domain"/>
    <property type="match status" value="1"/>
</dbReference>
<dbReference type="KEGG" id="halh:HTSR_1816"/>
<comment type="similarity">
    <text evidence="1">Belongs to the ETF alpha-subunit/FixB family.</text>
</comment>
<dbReference type="PANTHER" id="PTHR43153">
    <property type="entry name" value="ELECTRON TRANSFER FLAVOPROTEIN ALPHA"/>
    <property type="match status" value="1"/>
</dbReference>
<sequence length="318" mass="33587">MSDVLAVVEHRRGELRDVSLELIEAGADLAAELDGELHVAVIGGNVEAIADRLNRDGVDVIHTIADGAEFNHDVYVQAVRALYETLEPAVVLAPHTVNALDYVPAVAVDLDLPLVTDVIDVEVTEAGLRTTRGLYESKIEATVTVTERPCVVTLRPGEWARAGGVSSVPVEAFEFEIEESAVDSHVEGFEEAGAGDVDVTAADFLIGVGRGIGEEANLSVIEDLAEVTDATIAASRPLVDNGWFDTSRQVGQSGKTVSPDVYLAVGISGAVQHVAGIKGANTIIAVNTDPHAPIFDIADQAIVGDLFEVIPELTDQLR</sequence>
<dbReference type="InterPro" id="IPR014731">
    <property type="entry name" value="ETF_asu_C"/>
</dbReference>